<dbReference type="InterPro" id="IPR001433">
    <property type="entry name" value="OxRdtase_FAD/NAD-bd"/>
</dbReference>
<evidence type="ECO:0000256" key="8">
    <source>
        <dbReference type="ARBA" id="ARBA00023002"/>
    </source>
</evidence>
<evidence type="ECO:0000259" key="11">
    <source>
        <dbReference type="PROSITE" id="PS51384"/>
    </source>
</evidence>
<dbReference type="AlphaFoldDB" id="A0A0G4IZ21"/>
<evidence type="ECO:0000256" key="2">
    <source>
        <dbReference type="ARBA" id="ARBA00001974"/>
    </source>
</evidence>
<dbReference type="InterPro" id="IPR008254">
    <property type="entry name" value="Flavodoxin/NO_synth"/>
</dbReference>
<dbReference type="InterPro" id="IPR017938">
    <property type="entry name" value="Riboflavin_synthase-like_b-brl"/>
</dbReference>
<evidence type="ECO:0000256" key="9">
    <source>
        <dbReference type="HAMAP-Rule" id="MF_03178"/>
    </source>
</evidence>
<comment type="caution">
    <text evidence="9">Lacks conserved residue(s) required for the propagation of feature annotation.</text>
</comment>
<comment type="cofactor">
    <cofactor evidence="1 9">
        <name>FMN</name>
        <dbReference type="ChEBI" id="CHEBI:58210"/>
    </cofactor>
</comment>
<sequence length="586" mass="66707">MALAPFAMTVLYGSQSGCAQDVAERIARHARLWQVPVTLSCMDDFGMERLEKIMADHYHVFVASTTGQGVAPDNMSRLWRSLLSKRLPSNHLEHMRFAVFGLGDSSYPIYNAVARRLFQRLLDLGAVAFYPRGLGDDQHDLGYDGDFMPWMDGMWRRLRELHPSLDAMRLDELAPRYKVSLVDGVPDDHVPLGSFGQGVGRYIPLPAPVLDSRRITPEDHFQDVRIVELSARHVRYTPGDILIIHPRNSVEAARQFIVDRIRMDPLTVVVIECKDDDGKLPTGCKVTILDLFVRFLDIFGTPRRHFFEFLAQFATDDVEKERLLELSSPEGQADLLAYNFRERRTYAEVLNDFPSAQVPLARLLEEVPRLAPRQFSIASSPRAHPDRIQILAAIVEFQTPYKRRRVGLCSHFLRTLKVGDSVDVWSRSGCLSIPPSPVPMIMVGPGTGIAPFRSMCNELSFLHDRGPSEIRVYFGCRYKANDFYFEFEWDQLLSRGTITAFVPAFSRDQPNKVYVQDQLREQGADVWRILSGGGVFYLAGSSNSMPKQVQDAIIDICIEYGHMTDDDARTFVRQLQRRGQYVIETW</sequence>
<evidence type="ECO:0000256" key="5">
    <source>
        <dbReference type="ARBA" id="ARBA00022643"/>
    </source>
</evidence>
<keyword evidence="3 9" id="KW-0963">Cytoplasm</keyword>
<dbReference type="SUPFAM" id="SSF63380">
    <property type="entry name" value="Riboflavin synthase domain-like"/>
    <property type="match status" value="1"/>
</dbReference>
<feature type="domain" description="FAD-binding FR-type" evidence="11">
    <location>
        <begin position="202"/>
        <end position="434"/>
    </location>
</feature>
<comment type="similarity">
    <text evidence="9">In the N-terminal section; belongs to the flavodoxin family.</text>
</comment>
<dbReference type="GO" id="GO:0050660">
    <property type="term" value="F:flavin adenine dinucleotide binding"/>
    <property type="evidence" value="ECO:0007669"/>
    <property type="project" value="UniProtKB-UniRule"/>
</dbReference>
<dbReference type="Gene3D" id="2.40.30.10">
    <property type="entry name" value="Translation factors"/>
    <property type="match status" value="1"/>
</dbReference>
<dbReference type="InterPro" id="IPR001709">
    <property type="entry name" value="Flavoprot_Pyr_Nucl_cyt_Rdtase"/>
</dbReference>
<evidence type="ECO:0000256" key="7">
    <source>
        <dbReference type="ARBA" id="ARBA00022857"/>
    </source>
</evidence>
<dbReference type="InterPro" id="IPR003097">
    <property type="entry name" value="CysJ-like_FAD-binding"/>
</dbReference>
<dbReference type="GO" id="GO:0016226">
    <property type="term" value="P:iron-sulfur cluster assembly"/>
    <property type="evidence" value="ECO:0007669"/>
    <property type="project" value="UniProtKB-UniRule"/>
</dbReference>
<dbReference type="EC" id="1.18.1.-" evidence="9"/>
<dbReference type="PRINTS" id="PR00371">
    <property type="entry name" value="FPNCR"/>
</dbReference>
<dbReference type="InterPro" id="IPR001094">
    <property type="entry name" value="Flavdoxin-like"/>
</dbReference>
<dbReference type="Gene3D" id="1.20.990.10">
    <property type="entry name" value="NADPH-cytochrome p450 Reductase, Chain A, domain 3"/>
    <property type="match status" value="1"/>
</dbReference>
<evidence type="ECO:0000313" key="13">
    <source>
        <dbReference type="Proteomes" id="UP000039324"/>
    </source>
</evidence>
<dbReference type="GO" id="GO:0010181">
    <property type="term" value="F:FMN binding"/>
    <property type="evidence" value="ECO:0007669"/>
    <property type="project" value="UniProtKB-UniRule"/>
</dbReference>
<comment type="catalytic activity">
    <reaction evidence="9">
        <text>2 oxidized [2Fe-2S]-[protein] + NADPH = 2 reduced [2Fe-2S]-[protein] + NADP(+) + H(+)</text>
        <dbReference type="Rhea" id="RHEA:67716"/>
        <dbReference type="Rhea" id="RHEA-COMP:17327"/>
        <dbReference type="Rhea" id="RHEA-COMP:17328"/>
        <dbReference type="ChEBI" id="CHEBI:15378"/>
        <dbReference type="ChEBI" id="CHEBI:33737"/>
        <dbReference type="ChEBI" id="CHEBI:33738"/>
        <dbReference type="ChEBI" id="CHEBI:57783"/>
        <dbReference type="ChEBI" id="CHEBI:58349"/>
    </reaction>
</comment>
<evidence type="ECO:0000256" key="6">
    <source>
        <dbReference type="ARBA" id="ARBA00022827"/>
    </source>
</evidence>
<dbReference type="GO" id="GO:0050661">
    <property type="term" value="F:NADP binding"/>
    <property type="evidence" value="ECO:0007669"/>
    <property type="project" value="UniProtKB-UniRule"/>
</dbReference>
<dbReference type="Pfam" id="PF00667">
    <property type="entry name" value="FAD_binding_1"/>
    <property type="match status" value="1"/>
</dbReference>
<dbReference type="GO" id="GO:0005829">
    <property type="term" value="C:cytosol"/>
    <property type="evidence" value="ECO:0007669"/>
    <property type="project" value="TreeGrafter"/>
</dbReference>
<dbReference type="PROSITE" id="PS50902">
    <property type="entry name" value="FLAVODOXIN_LIKE"/>
    <property type="match status" value="1"/>
</dbReference>
<dbReference type="Gene3D" id="3.40.50.360">
    <property type="match status" value="1"/>
</dbReference>
<evidence type="ECO:0000256" key="1">
    <source>
        <dbReference type="ARBA" id="ARBA00001917"/>
    </source>
</evidence>
<keyword evidence="4 9" id="KW-0285">Flavoprotein</keyword>
<dbReference type="PANTHER" id="PTHR19384:SF10">
    <property type="entry name" value="NADPH-DEPENDENT DIFLAVIN OXIDOREDUCTASE 1"/>
    <property type="match status" value="1"/>
</dbReference>
<feature type="binding site" evidence="9">
    <location>
        <position position="447"/>
    </location>
    <ligand>
        <name>NADP(+)</name>
        <dbReference type="ChEBI" id="CHEBI:58349"/>
    </ligand>
</feature>
<dbReference type="HAMAP" id="MF_03178">
    <property type="entry name" value="NDOR1"/>
    <property type="match status" value="1"/>
</dbReference>
<dbReference type="OMA" id="DIMSIPR"/>
<evidence type="ECO:0000313" key="12">
    <source>
        <dbReference type="EMBL" id="CEP00359.1"/>
    </source>
</evidence>
<keyword evidence="7 9" id="KW-0521">NADP</keyword>
<dbReference type="InterPro" id="IPR039261">
    <property type="entry name" value="FNR_nucleotide-bd"/>
</dbReference>
<comment type="cofactor">
    <cofactor evidence="2 9">
        <name>FAD</name>
        <dbReference type="ChEBI" id="CHEBI:57692"/>
    </cofactor>
</comment>
<dbReference type="InterPro" id="IPR028879">
    <property type="entry name" value="NDOR1"/>
</dbReference>
<feature type="binding site" evidence="9">
    <location>
        <begin position="512"/>
        <end position="516"/>
    </location>
    <ligand>
        <name>NADP(+)</name>
        <dbReference type="ChEBI" id="CHEBI:58349"/>
    </ligand>
</feature>
<comment type="similarity">
    <text evidence="9">Belongs to the NADPH-dependent diflavin oxidoreductase NDOR1 family.</text>
</comment>
<comment type="similarity">
    <text evidence="9">In the C-terminal section; belongs to the flavoprotein pyridine nucleotide cytochrome reductase family.</text>
</comment>
<keyword evidence="8 9" id="KW-0560">Oxidoreductase</keyword>
<dbReference type="InterPro" id="IPR029039">
    <property type="entry name" value="Flavoprotein-like_sf"/>
</dbReference>
<proteinExistence type="inferred from homology"/>
<dbReference type="SUPFAM" id="SSF52343">
    <property type="entry name" value="Ferredoxin reductase-like, C-terminal NADP-linked domain"/>
    <property type="match status" value="1"/>
</dbReference>
<comment type="function">
    <text evidence="9">NADPH-dependent reductase which is a central component of the cytosolic iron-sulfur (Fe-S) protein assembly (CIA) machinery. Transfers electrons from NADPH via its FAD and FMN prosthetic groups to the [2Fe-2S] cluster of the anamorsin/DRE2 homolog, another key component of the CIA machinery. In turn, this reduced cluster provides electrons for assembly of cytosolic iron-sulfur cluster proteins.</text>
</comment>
<feature type="binding site" evidence="9">
    <location>
        <begin position="506"/>
        <end position="507"/>
    </location>
    <ligand>
        <name>NADP(+)</name>
        <dbReference type="ChEBI" id="CHEBI:58349"/>
    </ligand>
</feature>
<keyword evidence="13" id="KW-1185">Reference proteome</keyword>
<keyword evidence="5 9" id="KW-0288">FMN</keyword>
<reference evidence="12 13" key="1">
    <citation type="submission" date="2015-02" db="EMBL/GenBank/DDBJ databases">
        <authorList>
            <person name="Chooi Y.-H."/>
        </authorList>
    </citation>
    <scope>NUCLEOTIDE SEQUENCE [LARGE SCALE GENOMIC DNA]</scope>
    <source>
        <strain evidence="12">E3</strain>
    </source>
</reference>
<protein>
    <recommendedName>
        <fullName evidence="9">NADPH-dependent diflavin oxidoreductase 1</fullName>
        <ecNumber evidence="9">1.18.1.-</ecNumber>
    </recommendedName>
    <alternativeName>
        <fullName evidence="9">NADPH-dependent FMN and FAD-containing oxidoreductase</fullName>
    </alternativeName>
</protein>
<dbReference type="Pfam" id="PF00258">
    <property type="entry name" value="Flavodoxin_1"/>
    <property type="match status" value="1"/>
</dbReference>
<dbReference type="EMBL" id="CDSF01000101">
    <property type="protein sequence ID" value="CEP00359.1"/>
    <property type="molecule type" value="Genomic_DNA"/>
</dbReference>
<dbReference type="InterPro" id="IPR023173">
    <property type="entry name" value="NADPH_Cyt_P450_Rdtase_alpha"/>
</dbReference>
<dbReference type="PANTHER" id="PTHR19384">
    <property type="entry name" value="NITRIC OXIDE SYNTHASE-RELATED"/>
    <property type="match status" value="1"/>
</dbReference>
<dbReference type="FunFam" id="3.40.50.80:FF:000032">
    <property type="entry name" value="NADPH-dependent diflavin oxidoreductase 1"/>
    <property type="match status" value="1"/>
</dbReference>
<feature type="binding site" evidence="9">
    <location>
        <begin position="373"/>
        <end position="376"/>
    </location>
    <ligand>
        <name>FAD</name>
        <dbReference type="ChEBI" id="CHEBI:57692"/>
    </ligand>
</feature>
<dbReference type="STRING" id="37360.A0A0G4IZ21"/>
<feature type="binding site" evidence="9">
    <location>
        <begin position="64"/>
        <end position="67"/>
    </location>
    <ligand>
        <name>FMN</name>
        <dbReference type="ChEBI" id="CHEBI:58210"/>
    </ligand>
</feature>
<dbReference type="Gene3D" id="3.40.50.80">
    <property type="entry name" value="Nucleotide-binding domain of ferredoxin-NADP reductase (FNR) module"/>
    <property type="match status" value="1"/>
</dbReference>
<dbReference type="Proteomes" id="UP000039324">
    <property type="component" value="Unassembled WGS sequence"/>
</dbReference>
<dbReference type="InterPro" id="IPR017927">
    <property type="entry name" value="FAD-bd_FR_type"/>
</dbReference>
<evidence type="ECO:0000256" key="4">
    <source>
        <dbReference type="ARBA" id="ARBA00022630"/>
    </source>
</evidence>
<dbReference type="Pfam" id="PF00175">
    <property type="entry name" value="NAD_binding_1"/>
    <property type="match status" value="1"/>
</dbReference>
<feature type="binding site" evidence="9">
    <location>
        <position position="586"/>
    </location>
    <ligand>
        <name>FAD</name>
        <dbReference type="ChEBI" id="CHEBI:57692"/>
    </ligand>
</feature>
<feature type="domain" description="Flavodoxin-like" evidence="10">
    <location>
        <begin position="8"/>
        <end position="155"/>
    </location>
</feature>
<dbReference type="SUPFAM" id="SSF52218">
    <property type="entry name" value="Flavoproteins"/>
    <property type="match status" value="1"/>
</dbReference>
<organism evidence="12 13">
    <name type="scientific">Plasmodiophora brassicae</name>
    <name type="common">Clubroot disease agent</name>
    <dbReference type="NCBI Taxonomy" id="37360"/>
    <lineage>
        <taxon>Eukaryota</taxon>
        <taxon>Sar</taxon>
        <taxon>Rhizaria</taxon>
        <taxon>Endomyxa</taxon>
        <taxon>Phytomyxea</taxon>
        <taxon>Plasmodiophorida</taxon>
        <taxon>Plasmodiophoridae</taxon>
        <taxon>Plasmodiophora</taxon>
    </lineage>
</organism>
<dbReference type="OrthoDB" id="1856718at2759"/>
<feature type="binding site" evidence="9">
    <location>
        <position position="137"/>
    </location>
    <ligand>
        <name>FMN</name>
        <dbReference type="ChEBI" id="CHEBI:58210"/>
    </ligand>
</feature>
<comment type="subcellular location">
    <subcellularLocation>
        <location evidence="9">Cytoplasm</location>
    </subcellularLocation>
</comment>
<evidence type="ECO:0000256" key="3">
    <source>
        <dbReference type="ARBA" id="ARBA00022490"/>
    </source>
</evidence>
<feature type="binding site" evidence="9">
    <location>
        <position position="343"/>
    </location>
    <ligand>
        <name>FAD</name>
        <dbReference type="ChEBI" id="CHEBI:57692"/>
    </ligand>
</feature>
<dbReference type="PRINTS" id="PR00369">
    <property type="entry name" value="FLAVODOXIN"/>
</dbReference>
<accession>A0A0G4IZ21</accession>
<gene>
    <name evidence="12" type="ORF">PBRA_001413</name>
</gene>
<keyword evidence="6 9" id="KW-0274">FAD</keyword>
<evidence type="ECO:0000259" key="10">
    <source>
        <dbReference type="PROSITE" id="PS50902"/>
    </source>
</evidence>
<feature type="binding site" evidence="9">
    <location>
        <begin position="407"/>
        <end position="410"/>
    </location>
    <ligand>
        <name>FAD</name>
        <dbReference type="ChEBI" id="CHEBI:57692"/>
    </ligand>
</feature>
<dbReference type="GO" id="GO:0016651">
    <property type="term" value="F:oxidoreductase activity, acting on NAD(P)H"/>
    <property type="evidence" value="ECO:0007669"/>
    <property type="project" value="UniProtKB-UniRule"/>
</dbReference>
<dbReference type="GO" id="GO:0160246">
    <property type="term" value="F:NADPH-iron-sulfur [2Fe-2S] protein oxidoreductase activity"/>
    <property type="evidence" value="ECO:0007669"/>
    <property type="project" value="InterPro"/>
</dbReference>
<dbReference type="PROSITE" id="PS51384">
    <property type="entry name" value="FAD_FR"/>
    <property type="match status" value="1"/>
</dbReference>
<name>A0A0G4IZ21_PLABS</name>